<keyword evidence="1" id="KW-0472">Membrane</keyword>
<reference evidence="3 4" key="1">
    <citation type="submission" date="2022-09" db="EMBL/GenBank/DDBJ databases">
        <title>Enrichment on poylsaccharides allowed isolation of novel metabolic and taxonomic groups of Haloarchaea.</title>
        <authorList>
            <person name="Sorokin D.Y."/>
            <person name="Elcheninov A.G."/>
            <person name="Khizhniak T.V."/>
            <person name="Kolganova T.V."/>
            <person name="Kublanov I.V."/>
        </authorList>
    </citation>
    <scope>NUCLEOTIDE SEQUENCE [LARGE SCALE GENOMIC DNA]</scope>
    <source>
        <strain evidence="3 4">AArc-curdl1</strain>
    </source>
</reference>
<keyword evidence="1" id="KW-1133">Transmembrane helix</keyword>
<accession>A0AAP2ZBK4</accession>
<dbReference type="AlphaFoldDB" id="A0AAP2ZBK4"/>
<evidence type="ECO:0000259" key="2">
    <source>
        <dbReference type="Pfam" id="PF26496"/>
    </source>
</evidence>
<gene>
    <name evidence="3" type="ORF">OB919_19065</name>
</gene>
<organism evidence="3 4">
    <name type="scientific">Natronosalvus hydrolyticus</name>
    <dbReference type="NCBI Taxonomy" id="2979988"/>
    <lineage>
        <taxon>Archaea</taxon>
        <taxon>Methanobacteriati</taxon>
        <taxon>Methanobacteriota</taxon>
        <taxon>Stenosarchaea group</taxon>
        <taxon>Halobacteria</taxon>
        <taxon>Halobacteriales</taxon>
        <taxon>Natrialbaceae</taxon>
        <taxon>Natronosalvus</taxon>
    </lineage>
</organism>
<protein>
    <recommendedName>
        <fullName evidence="2">DUF8163 domain-containing protein</fullName>
    </recommendedName>
</protein>
<feature type="transmembrane region" description="Helical" evidence="1">
    <location>
        <begin position="52"/>
        <end position="70"/>
    </location>
</feature>
<keyword evidence="1" id="KW-0812">Transmembrane</keyword>
<feature type="transmembrane region" description="Helical" evidence="1">
    <location>
        <begin position="173"/>
        <end position="190"/>
    </location>
</feature>
<feature type="transmembrane region" description="Helical" evidence="1">
    <location>
        <begin position="148"/>
        <end position="167"/>
    </location>
</feature>
<dbReference type="RefSeq" id="WP_342810358.1">
    <property type="nucleotide sequence ID" value="NZ_JAOPJZ010000028.1"/>
</dbReference>
<evidence type="ECO:0000313" key="4">
    <source>
        <dbReference type="Proteomes" id="UP001321047"/>
    </source>
</evidence>
<feature type="domain" description="DUF8163" evidence="2">
    <location>
        <begin position="145"/>
        <end position="204"/>
    </location>
</feature>
<feature type="domain" description="DUF8163" evidence="2">
    <location>
        <begin position="18"/>
        <end position="92"/>
    </location>
</feature>
<feature type="transmembrane region" description="Helical" evidence="1">
    <location>
        <begin position="20"/>
        <end position="45"/>
    </location>
</feature>
<dbReference type="Pfam" id="PF26496">
    <property type="entry name" value="DUF8163"/>
    <property type="match status" value="2"/>
</dbReference>
<evidence type="ECO:0000256" key="1">
    <source>
        <dbReference type="SAM" id="Phobius"/>
    </source>
</evidence>
<keyword evidence="4" id="KW-1185">Reference proteome</keyword>
<comment type="caution">
    <text evidence="3">The sequence shown here is derived from an EMBL/GenBank/DDBJ whole genome shotgun (WGS) entry which is preliminary data.</text>
</comment>
<feature type="transmembrane region" description="Helical" evidence="1">
    <location>
        <begin position="76"/>
        <end position="98"/>
    </location>
</feature>
<dbReference type="InterPro" id="IPR058477">
    <property type="entry name" value="DUF8163"/>
</dbReference>
<name>A0AAP2ZBK4_9EURY</name>
<proteinExistence type="predicted"/>
<dbReference type="EMBL" id="JAOPJZ010000028">
    <property type="protein sequence ID" value="MCU4754053.1"/>
    <property type="molecule type" value="Genomic_DNA"/>
</dbReference>
<dbReference type="Proteomes" id="UP001321047">
    <property type="component" value="Unassembled WGS sequence"/>
</dbReference>
<sequence length="215" mass="23055">MNRDAFEGRLDWLEPFDSPTGLAFVVLIGTMSALGGLAGFVAGLLTAATWHAFGVPYTIAVGHVMVIGLVPDGLGIVSLLVFEGAFLAIVLFDLHWGAKSPSIWNRTRALEVPSQVPRIESVEQFRTLAEHSSVSDVTARWQSAPTRVIAVAAGGYCLLVGAIWTGLRTSSVWLAAGVFLAVFCTVGYGIHRYQRVALALVDEEPSRPVQESETS</sequence>
<evidence type="ECO:0000313" key="3">
    <source>
        <dbReference type="EMBL" id="MCU4754053.1"/>
    </source>
</evidence>